<dbReference type="EMBL" id="VAHF01000002">
    <property type="protein sequence ID" value="TXG70689.1"/>
    <property type="molecule type" value="Genomic_DNA"/>
</dbReference>
<sequence length="113" mass="12761">MARGVSSSCDGDIVESDGCCGSIEWRNQEERRYFYYETFSQSSSSSDGYDDNDDDMGDIFFGTSDIEELNGFIYKEEVIEESTIGARDSGLCRGRMLEAVCHAEPSLSRYLWL</sequence>
<comment type="caution">
    <text evidence="1">The sequence shown here is derived from an EMBL/GenBank/DDBJ whole genome shotgun (WGS) entry which is preliminary data.</text>
</comment>
<dbReference type="AlphaFoldDB" id="A0A5C7INP0"/>
<proteinExistence type="predicted"/>
<evidence type="ECO:0000313" key="1">
    <source>
        <dbReference type="EMBL" id="TXG70689.1"/>
    </source>
</evidence>
<keyword evidence="2" id="KW-1185">Reference proteome</keyword>
<accession>A0A5C7INP0</accession>
<protein>
    <submittedName>
        <fullName evidence="1">Uncharacterized protein</fullName>
    </submittedName>
</protein>
<evidence type="ECO:0000313" key="2">
    <source>
        <dbReference type="Proteomes" id="UP000323000"/>
    </source>
</evidence>
<name>A0A5C7INP0_9ROSI</name>
<reference evidence="2" key="1">
    <citation type="journal article" date="2019" name="Gigascience">
        <title>De novo genome assembly of the endangered Acer yangbiense, a plant species with extremely small populations endemic to Yunnan Province, China.</title>
        <authorList>
            <person name="Yang J."/>
            <person name="Wariss H.M."/>
            <person name="Tao L."/>
            <person name="Zhang R."/>
            <person name="Yun Q."/>
            <person name="Hollingsworth P."/>
            <person name="Dao Z."/>
            <person name="Luo G."/>
            <person name="Guo H."/>
            <person name="Ma Y."/>
            <person name="Sun W."/>
        </authorList>
    </citation>
    <scope>NUCLEOTIDE SEQUENCE [LARGE SCALE GENOMIC DNA]</scope>
    <source>
        <strain evidence="2">cv. Malutang</strain>
    </source>
</reference>
<organism evidence="1 2">
    <name type="scientific">Acer yangbiense</name>
    <dbReference type="NCBI Taxonomy" id="1000413"/>
    <lineage>
        <taxon>Eukaryota</taxon>
        <taxon>Viridiplantae</taxon>
        <taxon>Streptophyta</taxon>
        <taxon>Embryophyta</taxon>
        <taxon>Tracheophyta</taxon>
        <taxon>Spermatophyta</taxon>
        <taxon>Magnoliopsida</taxon>
        <taxon>eudicotyledons</taxon>
        <taxon>Gunneridae</taxon>
        <taxon>Pentapetalae</taxon>
        <taxon>rosids</taxon>
        <taxon>malvids</taxon>
        <taxon>Sapindales</taxon>
        <taxon>Sapindaceae</taxon>
        <taxon>Hippocastanoideae</taxon>
        <taxon>Acereae</taxon>
        <taxon>Acer</taxon>
    </lineage>
</organism>
<gene>
    <name evidence="1" type="ORF">EZV62_005624</name>
</gene>
<dbReference type="Proteomes" id="UP000323000">
    <property type="component" value="Chromosome 2"/>
</dbReference>